<evidence type="ECO:0000313" key="3">
    <source>
        <dbReference type="Proteomes" id="UP000799778"/>
    </source>
</evidence>
<keyword evidence="3" id="KW-1185">Reference proteome</keyword>
<dbReference type="GO" id="GO:0016787">
    <property type="term" value="F:hydrolase activity"/>
    <property type="evidence" value="ECO:0007669"/>
    <property type="project" value="UniProtKB-KW"/>
</dbReference>
<dbReference type="SUPFAM" id="SSF53474">
    <property type="entry name" value="alpha/beta-Hydrolases"/>
    <property type="match status" value="1"/>
</dbReference>
<dbReference type="FunFam" id="3.40.50.1820:FF:000145">
    <property type="entry name" value="Pigment biosynthesis protein"/>
    <property type="match status" value="1"/>
</dbReference>
<dbReference type="RefSeq" id="XP_033378005.1">
    <property type="nucleotide sequence ID" value="XM_033525500.1"/>
</dbReference>
<dbReference type="InterPro" id="IPR010520">
    <property type="entry name" value="FrsA-like"/>
</dbReference>
<evidence type="ECO:0000256" key="1">
    <source>
        <dbReference type="ARBA" id="ARBA00022801"/>
    </source>
</evidence>
<dbReference type="Pfam" id="PF06500">
    <property type="entry name" value="FrsA-like"/>
    <property type="match status" value="1"/>
</dbReference>
<dbReference type="AlphaFoldDB" id="A0A6A5X9X9"/>
<proteinExistence type="predicted"/>
<dbReference type="EMBL" id="ML978078">
    <property type="protein sequence ID" value="KAF2009666.1"/>
    <property type="molecule type" value="Genomic_DNA"/>
</dbReference>
<dbReference type="OrthoDB" id="5409895at2759"/>
<gene>
    <name evidence="2" type="ORF">BU24DRAFT_401580</name>
</gene>
<sequence length="420" mass="47332">MPDGNWILGDLFKKDYGHAGSIEKLWEMRWKFPCTKGVYPFHDGKYEDFEPIFDHLMIHNINDPYSDDYTNAFLPTADGLVKEAESIIHKDKATARQLYLNANAVYRLARFPYIGTELKKQVFEKQKEAYLKGSQLWDIPVTEIVVPHKYAANGDGTEIPLYIRKPTGNGPFPTILLITGLDGHRPDNTERTEEHLKRGWATVICDIPGTTVDCPANKRDPLSPDRLFSTILDWISTEPSLDETKIIAWGLSAGGYYAIRLAHTHRNNLIGSVGHGAGTHHYVGREWLSQIAKHEYPFGLERAYVTKYGFNDFEEMMEKCQDEFSLVSGKGDGVAVVGNGTKSCRLLLINGVLDGCMPIEDSMLLAEYGSPKEMRFMQQRLHMGYPEANSVVYPWMEEVMASKQGKVAMTNGHGHSAHKS</sequence>
<accession>A0A6A5X9X9</accession>
<protein>
    <submittedName>
        <fullName evidence="2">Alpha/beta-hydrolase</fullName>
    </submittedName>
</protein>
<dbReference type="PANTHER" id="PTHR22946:SF12">
    <property type="entry name" value="CONIDIAL PIGMENT BIOSYNTHESIS PROTEIN AYG1 (AFU_ORTHOLOGUE AFUA_2G17550)"/>
    <property type="match status" value="1"/>
</dbReference>
<dbReference type="GeneID" id="54282897"/>
<dbReference type="Gene3D" id="3.40.50.1820">
    <property type="entry name" value="alpha/beta hydrolase"/>
    <property type="match status" value="1"/>
</dbReference>
<reference evidence="2" key="1">
    <citation type="journal article" date="2020" name="Stud. Mycol.">
        <title>101 Dothideomycetes genomes: a test case for predicting lifestyles and emergence of pathogens.</title>
        <authorList>
            <person name="Haridas S."/>
            <person name="Albert R."/>
            <person name="Binder M."/>
            <person name="Bloem J."/>
            <person name="Labutti K."/>
            <person name="Salamov A."/>
            <person name="Andreopoulos B."/>
            <person name="Baker S."/>
            <person name="Barry K."/>
            <person name="Bills G."/>
            <person name="Bluhm B."/>
            <person name="Cannon C."/>
            <person name="Castanera R."/>
            <person name="Culley D."/>
            <person name="Daum C."/>
            <person name="Ezra D."/>
            <person name="Gonzalez J."/>
            <person name="Henrissat B."/>
            <person name="Kuo A."/>
            <person name="Liang C."/>
            <person name="Lipzen A."/>
            <person name="Lutzoni F."/>
            <person name="Magnuson J."/>
            <person name="Mondo S."/>
            <person name="Nolan M."/>
            <person name="Ohm R."/>
            <person name="Pangilinan J."/>
            <person name="Park H.-J."/>
            <person name="Ramirez L."/>
            <person name="Alfaro M."/>
            <person name="Sun H."/>
            <person name="Tritt A."/>
            <person name="Yoshinaga Y."/>
            <person name="Zwiers L.-H."/>
            <person name="Turgeon B."/>
            <person name="Goodwin S."/>
            <person name="Spatafora J."/>
            <person name="Crous P."/>
            <person name="Grigoriev I."/>
        </authorList>
    </citation>
    <scope>NUCLEOTIDE SEQUENCE</scope>
    <source>
        <strain evidence="2">CBS 175.79</strain>
    </source>
</reference>
<organism evidence="2 3">
    <name type="scientific">Aaosphaeria arxii CBS 175.79</name>
    <dbReference type="NCBI Taxonomy" id="1450172"/>
    <lineage>
        <taxon>Eukaryota</taxon>
        <taxon>Fungi</taxon>
        <taxon>Dikarya</taxon>
        <taxon>Ascomycota</taxon>
        <taxon>Pezizomycotina</taxon>
        <taxon>Dothideomycetes</taxon>
        <taxon>Pleosporomycetidae</taxon>
        <taxon>Pleosporales</taxon>
        <taxon>Pleosporales incertae sedis</taxon>
        <taxon>Aaosphaeria</taxon>
    </lineage>
</organism>
<evidence type="ECO:0000313" key="2">
    <source>
        <dbReference type="EMBL" id="KAF2009666.1"/>
    </source>
</evidence>
<dbReference type="PANTHER" id="PTHR22946">
    <property type="entry name" value="DIENELACTONE HYDROLASE DOMAIN-CONTAINING PROTEIN-RELATED"/>
    <property type="match status" value="1"/>
</dbReference>
<dbReference type="Proteomes" id="UP000799778">
    <property type="component" value="Unassembled WGS sequence"/>
</dbReference>
<keyword evidence="1 2" id="KW-0378">Hydrolase</keyword>
<dbReference type="InterPro" id="IPR050261">
    <property type="entry name" value="FrsA_esterase"/>
</dbReference>
<dbReference type="InterPro" id="IPR029058">
    <property type="entry name" value="AB_hydrolase_fold"/>
</dbReference>
<name>A0A6A5X9X9_9PLEO</name>